<dbReference type="Proteomes" id="UP001157034">
    <property type="component" value="Unassembled WGS sequence"/>
</dbReference>
<dbReference type="Gene3D" id="1.10.10.10">
    <property type="entry name" value="Winged helix-like DNA-binding domain superfamily/Winged helix DNA-binding domain"/>
    <property type="match status" value="1"/>
</dbReference>
<evidence type="ECO:0000313" key="3">
    <source>
        <dbReference type="Proteomes" id="UP001157034"/>
    </source>
</evidence>
<keyword evidence="3" id="KW-1185">Reference proteome</keyword>
<dbReference type="InterPro" id="IPR043129">
    <property type="entry name" value="ATPase_NBD"/>
</dbReference>
<dbReference type="EMBL" id="BSVB01000001">
    <property type="protein sequence ID" value="GMA95633.1"/>
    <property type="molecule type" value="Genomic_DNA"/>
</dbReference>
<dbReference type="PANTHER" id="PTHR18964:SF149">
    <property type="entry name" value="BIFUNCTIONAL UDP-N-ACETYLGLUCOSAMINE 2-EPIMERASE_N-ACETYLMANNOSAMINE KINASE"/>
    <property type="match status" value="1"/>
</dbReference>
<protein>
    <submittedName>
        <fullName evidence="2">Sugar kinase</fullName>
    </submittedName>
</protein>
<reference evidence="3" key="1">
    <citation type="journal article" date="2019" name="Int. J. Syst. Evol. Microbiol.">
        <title>The Global Catalogue of Microorganisms (GCM) 10K type strain sequencing project: providing services to taxonomists for standard genome sequencing and annotation.</title>
        <authorList>
            <consortium name="The Broad Institute Genomics Platform"/>
            <consortium name="The Broad Institute Genome Sequencing Center for Infectious Disease"/>
            <person name="Wu L."/>
            <person name="Ma J."/>
        </authorList>
    </citation>
    <scope>NUCLEOTIDE SEQUENCE [LARGE SCALE GENOMIC DNA]</scope>
    <source>
        <strain evidence="3">NBRC 108894</strain>
    </source>
</reference>
<dbReference type="GO" id="GO:0016301">
    <property type="term" value="F:kinase activity"/>
    <property type="evidence" value="ECO:0007669"/>
    <property type="project" value="UniProtKB-KW"/>
</dbReference>
<dbReference type="PANTHER" id="PTHR18964">
    <property type="entry name" value="ROK (REPRESSOR, ORF, KINASE) FAMILY"/>
    <property type="match status" value="1"/>
</dbReference>
<dbReference type="PROSITE" id="PS01125">
    <property type="entry name" value="ROK"/>
    <property type="match status" value="1"/>
</dbReference>
<dbReference type="InterPro" id="IPR000600">
    <property type="entry name" value="ROK"/>
</dbReference>
<dbReference type="Gene3D" id="3.30.420.40">
    <property type="match status" value="2"/>
</dbReference>
<comment type="caution">
    <text evidence="2">The sequence shown here is derived from an EMBL/GenBank/DDBJ whole genome shotgun (WGS) entry which is preliminary data.</text>
</comment>
<dbReference type="InterPro" id="IPR036388">
    <property type="entry name" value="WH-like_DNA-bd_sf"/>
</dbReference>
<dbReference type="SUPFAM" id="SSF53067">
    <property type="entry name" value="Actin-like ATPase domain"/>
    <property type="match status" value="1"/>
</dbReference>
<gene>
    <name evidence="2" type="ORF">GCM10025881_24570</name>
</gene>
<dbReference type="RefSeq" id="WP_284254368.1">
    <property type="nucleotide sequence ID" value="NZ_BAAAQO010000002.1"/>
</dbReference>
<dbReference type="CDD" id="cd00090">
    <property type="entry name" value="HTH_ARSR"/>
    <property type="match status" value="1"/>
</dbReference>
<evidence type="ECO:0000256" key="1">
    <source>
        <dbReference type="ARBA" id="ARBA00006479"/>
    </source>
</evidence>
<organism evidence="2 3">
    <name type="scientific">Pseudolysinimonas kribbensis</name>
    <dbReference type="NCBI Taxonomy" id="433641"/>
    <lineage>
        <taxon>Bacteria</taxon>
        <taxon>Bacillati</taxon>
        <taxon>Actinomycetota</taxon>
        <taxon>Actinomycetes</taxon>
        <taxon>Micrococcales</taxon>
        <taxon>Microbacteriaceae</taxon>
        <taxon>Pseudolysinimonas</taxon>
    </lineage>
</organism>
<dbReference type="SUPFAM" id="SSF46785">
    <property type="entry name" value="Winged helix' DNA-binding domain"/>
    <property type="match status" value="1"/>
</dbReference>
<comment type="similarity">
    <text evidence="1">Belongs to the ROK (NagC/XylR) family.</text>
</comment>
<proteinExistence type="inferred from homology"/>
<dbReference type="InterPro" id="IPR011991">
    <property type="entry name" value="ArsR-like_HTH"/>
</dbReference>
<accession>A0ABQ6K5D2</accession>
<keyword evidence="2" id="KW-0418">Kinase</keyword>
<name>A0ABQ6K5D2_9MICO</name>
<dbReference type="InterPro" id="IPR036390">
    <property type="entry name" value="WH_DNA-bd_sf"/>
</dbReference>
<dbReference type="InterPro" id="IPR049874">
    <property type="entry name" value="ROK_cs"/>
</dbReference>
<keyword evidence="2" id="KW-0808">Transferase</keyword>
<dbReference type="Pfam" id="PF00480">
    <property type="entry name" value="ROK"/>
    <property type="match status" value="1"/>
</dbReference>
<evidence type="ECO:0000313" key="2">
    <source>
        <dbReference type="EMBL" id="GMA95633.1"/>
    </source>
</evidence>
<sequence>MAQVSVVKQIGPSSEKTRGAILDLIRSSGTVSRNELVELSGLTGASITRIVKALIEAGLVIETGYGDSTGGKRPTLLELNPRSRYAVGLSLDDAHLTYAVTDLGGRLVGRLVTRGTGQEAPGAVIERVAGELELLLAGLQIDRASVVGIGVAGAGLDIRSRAERASLNAEEWENFAVRDALAASSGLPVVRENDAACAAIGQFWVGRLSASQDFATLYMATGFGCGIVEHGSLARGASSNVGEIGHMVLEVDGPPCWCGSRGCLEMLAAPRRVISDAMAVEGLAAELGLSGAEADVRHDFSAVGRAAAQGHTACVALIEGSARYVAQATLSVVNLLDLDRVYLAGPGFAEAGPIYLRVIRDAVGGLARVRDIHRVEVVLSDPARDAAAVGAASLALQQSLTPHARVGRS</sequence>
<dbReference type="Pfam" id="PF13412">
    <property type="entry name" value="HTH_24"/>
    <property type="match status" value="1"/>
</dbReference>